<gene>
    <name evidence="2" type="ORF">G0U57_007227</name>
</gene>
<sequence length="172" mass="20165">MAASLKISLQDIVFRPKRETLVHVLELSMPSTMQGEEHSYLCVTVTREKDVRITYVISVEEKTSIQYKIDRMWLLKDLTLIDGKEAMQDYPKFDMHFEHVYSWEAVSTAAKYAFTRRIRKMSKIHYRRDIEFVNFDDDYMSDTGLFRVSEDTMLALKLCIQVLNCACLLGCL</sequence>
<dbReference type="GO" id="GO:0005546">
    <property type="term" value="F:phosphatidylinositol-4,5-bisphosphate binding"/>
    <property type="evidence" value="ECO:0007669"/>
    <property type="project" value="TreeGrafter"/>
</dbReference>
<evidence type="ECO:0000313" key="2">
    <source>
        <dbReference type="EMBL" id="KAG6941129.1"/>
    </source>
</evidence>
<feature type="domain" description="Exocyst complex component Sec3 PIP2-binding N-terminal" evidence="1">
    <location>
        <begin position="34"/>
        <end position="125"/>
    </location>
</feature>
<dbReference type="Proteomes" id="UP000765507">
    <property type="component" value="Unassembled WGS sequence"/>
</dbReference>
<accession>A0A8T1TJM8</accession>
<dbReference type="PANTHER" id="PTHR16092:SF14">
    <property type="entry name" value="EXOCYST COMPLEX COMPONENT 1 ISOFORM X1"/>
    <property type="match status" value="1"/>
</dbReference>
<keyword evidence="3" id="KW-1185">Reference proteome</keyword>
<reference evidence="2 3" key="1">
    <citation type="journal article" date="2020" name="G3 (Bethesda)">
        <title>Draft Genome of the Common Snapping Turtle, Chelydra serpentina, a Model for Phenotypic Plasticity in Reptiles.</title>
        <authorList>
            <person name="Das D."/>
            <person name="Singh S.K."/>
            <person name="Bierstedt J."/>
            <person name="Erickson A."/>
            <person name="Galli G.L.J."/>
            <person name="Crossley D.A. 2nd"/>
            <person name="Rhen T."/>
        </authorList>
    </citation>
    <scope>NUCLEOTIDE SEQUENCE [LARGE SCALE GENOMIC DNA]</scope>
    <source>
        <strain evidence="2">KW</strain>
    </source>
</reference>
<dbReference type="EMBL" id="JAHGAV010000001">
    <property type="protein sequence ID" value="KAG6941129.1"/>
    <property type="molecule type" value="Genomic_DNA"/>
</dbReference>
<dbReference type="SMART" id="SM01313">
    <property type="entry name" value="Sec3-PIP2_bind"/>
    <property type="match status" value="1"/>
</dbReference>
<dbReference type="Pfam" id="PF15277">
    <property type="entry name" value="Sec3-PIP2_bind"/>
    <property type="match status" value="1"/>
</dbReference>
<proteinExistence type="predicted"/>
<evidence type="ECO:0000313" key="3">
    <source>
        <dbReference type="Proteomes" id="UP000765507"/>
    </source>
</evidence>
<comment type="caution">
    <text evidence="2">The sequence shown here is derived from an EMBL/GenBank/DDBJ whole genome shotgun (WGS) entry which is preliminary data.</text>
</comment>
<dbReference type="PANTHER" id="PTHR16092">
    <property type="entry name" value="SEC3/SYNTAXIN-RELATED"/>
    <property type="match status" value="1"/>
</dbReference>
<dbReference type="OrthoDB" id="8734520at2759"/>
<dbReference type="AlphaFoldDB" id="A0A8T1TJM8"/>
<protein>
    <submittedName>
        <fullName evidence="2">Exocyst complex component 1-like</fullName>
    </submittedName>
</protein>
<organism evidence="2 3">
    <name type="scientific">Chelydra serpentina</name>
    <name type="common">Snapping turtle</name>
    <name type="synonym">Testudo serpentina</name>
    <dbReference type="NCBI Taxonomy" id="8475"/>
    <lineage>
        <taxon>Eukaryota</taxon>
        <taxon>Metazoa</taxon>
        <taxon>Chordata</taxon>
        <taxon>Craniata</taxon>
        <taxon>Vertebrata</taxon>
        <taxon>Euteleostomi</taxon>
        <taxon>Archelosauria</taxon>
        <taxon>Testudinata</taxon>
        <taxon>Testudines</taxon>
        <taxon>Cryptodira</taxon>
        <taxon>Durocryptodira</taxon>
        <taxon>Americhelydia</taxon>
        <taxon>Chelydroidea</taxon>
        <taxon>Chelydridae</taxon>
        <taxon>Chelydra</taxon>
    </lineage>
</organism>
<name>A0A8T1TJM8_CHESE</name>
<dbReference type="Gene3D" id="2.30.29.90">
    <property type="match status" value="1"/>
</dbReference>
<evidence type="ECO:0000259" key="1">
    <source>
        <dbReference type="SMART" id="SM01313"/>
    </source>
</evidence>
<dbReference type="InterPro" id="IPR028258">
    <property type="entry name" value="Sec3-PIP2_bind"/>
</dbReference>
<dbReference type="GO" id="GO:0006893">
    <property type="term" value="P:Golgi to plasma membrane transport"/>
    <property type="evidence" value="ECO:0007669"/>
    <property type="project" value="TreeGrafter"/>
</dbReference>
<dbReference type="GO" id="GO:0006887">
    <property type="term" value="P:exocytosis"/>
    <property type="evidence" value="ECO:0007669"/>
    <property type="project" value="TreeGrafter"/>
</dbReference>
<dbReference type="GO" id="GO:0005886">
    <property type="term" value="C:plasma membrane"/>
    <property type="evidence" value="ECO:0007669"/>
    <property type="project" value="TreeGrafter"/>
</dbReference>
<dbReference type="GO" id="GO:0000145">
    <property type="term" value="C:exocyst"/>
    <property type="evidence" value="ECO:0007669"/>
    <property type="project" value="TreeGrafter"/>
</dbReference>